<dbReference type="Proteomes" id="UP000805193">
    <property type="component" value="Unassembled WGS sequence"/>
</dbReference>
<proteinExistence type="predicted"/>
<dbReference type="EMBL" id="JABSTQ010010278">
    <property type="protein sequence ID" value="KAG0422077.1"/>
    <property type="molecule type" value="Genomic_DNA"/>
</dbReference>
<evidence type="ECO:0000313" key="2">
    <source>
        <dbReference type="Proteomes" id="UP000805193"/>
    </source>
</evidence>
<comment type="caution">
    <text evidence="1">The sequence shown here is derived from an EMBL/GenBank/DDBJ whole genome shotgun (WGS) entry which is preliminary data.</text>
</comment>
<reference evidence="1 2" key="1">
    <citation type="journal article" date="2020" name="Cell">
        <title>Large-Scale Comparative Analyses of Tick Genomes Elucidate Their Genetic Diversity and Vector Capacities.</title>
        <authorList>
            <consortium name="Tick Genome and Microbiome Consortium (TIGMIC)"/>
            <person name="Jia N."/>
            <person name="Wang J."/>
            <person name="Shi W."/>
            <person name="Du L."/>
            <person name="Sun Y."/>
            <person name="Zhan W."/>
            <person name="Jiang J.F."/>
            <person name="Wang Q."/>
            <person name="Zhang B."/>
            <person name="Ji P."/>
            <person name="Bell-Sakyi L."/>
            <person name="Cui X.M."/>
            <person name="Yuan T.T."/>
            <person name="Jiang B.G."/>
            <person name="Yang W.F."/>
            <person name="Lam T.T."/>
            <person name="Chang Q.C."/>
            <person name="Ding S.J."/>
            <person name="Wang X.J."/>
            <person name="Zhu J.G."/>
            <person name="Ruan X.D."/>
            <person name="Zhao L."/>
            <person name="Wei J.T."/>
            <person name="Ye R.Z."/>
            <person name="Que T.C."/>
            <person name="Du C.H."/>
            <person name="Zhou Y.H."/>
            <person name="Cheng J.X."/>
            <person name="Dai P.F."/>
            <person name="Guo W.B."/>
            <person name="Han X.H."/>
            <person name="Huang E.J."/>
            <person name="Li L.F."/>
            <person name="Wei W."/>
            <person name="Gao Y.C."/>
            <person name="Liu J.Z."/>
            <person name="Shao H.Z."/>
            <person name="Wang X."/>
            <person name="Wang C.C."/>
            <person name="Yang T.C."/>
            <person name="Huo Q.B."/>
            <person name="Li W."/>
            <person name="Chen H.Y."/>
            <person name="Chen S.E."/>
            <person name="Zhou L.G."/>
            <person name="Ni X.B."/>
            <person name="Tian J.H."/>
            <person name="Sheng Y."/>
            <person name="Liu T."/>
            <person name="Pan Y.S."/>
            <person name="Xia L.Y."/>
            <person name="Li J."/>
            <person name="Zhao F."/>
            <person name="Cao W.C."/>
        </authorList>
    </citation>
    <scope>NUCLEOTIDE SEQUENCE [LARGE SCALE GENOMIC DNA]</scope>
    <source>
        <strain evidence="1">Iper-2018</strain>
    </source>
</reference>
<sequence>MMDEEEAERAAAPVKTQSEQAKSDDASSSSSEVSSPVLPDKPSTAAPADPPAAERSTAPPTGSAGGAAGASPLSDVVSITPEMDVELGSAKRRFEDVTDTTGQELRLRQLERRWRLVSGGKGEDGHQRSGADRGGSRDKLSQ</sequence>
<gene>
    <name evidence="1" type="ORF">HPB47_002078</name>
</gene>
<name>A0AC60PMI3_IXOPE</name>
<evidence type="ECO:0000313" key="1">
    <source>
        <dbReference type="EMBL" id="KAG0422077.1"/>
    </source>
</evidence>
<keyword evidence="2" id="KW-1185">Reference proteome</keyword>
<accession>A0AC60PMI3</accession>
<protein>
    <submittedName>
        <fullName evidence="1">Uncharacterized protein</fullName>
    </submittedName>
</protein>
<organism evidence="1 2">
    <name type="scientific">Ixodes persulcatus</name>
    <name type="common">Taiga tick</name>
    <dbReference type="NCBI Taxonomy" id="34615"/>
    <lineage>
        <taxon>Eukaryota</taxon>
        <taxon>Metazoa</taxon>
        <taxon>Ecdysozoa</taxon>
        <taxon>Arthropoda</taxon>
        <taxon>Chelicerata</taxon>
        <taxon>Arachnida</taxon>
        <taxon>Acari</taxon>
        <taxon>Parasitiformes</taxon>
        <taxon>Ixodida</taxon>
        <taxon>Ixodoidea</taxon>
        <taxon>Ixodidae</taxon>
        <taxon>Ixodinae</taxon>
        <taxon>Ixodes</taxon>
    </lineage>
</organism>